<evidence type="ECO:0000313" key="6">
    <source>
        <dbReference type="Proteomes" id="UP001596549"/>
    </source>
</evidence>
<dbReference type="Pfam" id="PF01476">
    <property type="entry name" value="LysM"/>
    <property type="match status" value="1"/>
</dbReference>
<sequence length="477" mass="52646">MQKQRNRIVMSLAFGAAAFLGFSANEASAHHDDNELIKTVYHVYVDGKEIGTVHHKSAVTQEIDIMLENAEKSDSKLEYKIKEDITYKAERVFRPVFDEQQVRSQLKQELNVAVKAYRLNAGDETVAYVASEKEAQDVIQKLKTQYVTKEELALMEEAKKKTAGNEPKLEPGESIMTDVTFTNDLTISVQEVQPDEIASADSAFNTLRAGKMQVSDYELQSGDTIERIASKHKMSVQQILSLNPKLLLSGSMSEGNTIKVMKHVPFTKVIVHELKREKKNIPFAVKEEKDASMEIGTTKIVQKGQAGAEDLTYTSLMIDGKMQSADMLTKDVVKQPVEQIVKIGTKEIPSKGTGSMVWPAVGGYVSSHKGERWGRAHKGIDIARPTERSILAADNGTVVEAGFDNGGYGNKIVINHNNGMRTMYAHLSSIAVKSGDVVKKGQKIGVMGSTGQSTGIHLHFEVYKNNALQNPLNYVSE</sequence>
<dbReference type="PROSITE" id="PS51782">
    <property type="entry name" value="LYSM"/>
    <property type="match status" value="1"/>
</dbReference>
<evidence type="ECO:0000259" key="3">
    <source>
        <dbReference type="PROSITE" id="PS51109"/>
    </source>
</evidence>
<evidence type="ECO:0000256" key="2">
    <source>
        <dbReference type="SAM" id="SignalP"/>
    </source>
</evidence>
<evidence type="ECO:0000313" key="5">
    <source>
        <dbReference type="EMBL" id="MFC7370780.1"/>
    </source>
</evidence>
<feature type="signal peptide" evidence="2">
    <location>
        <begin position="1"/>
        <end position="29"/>
    </location>
</feature>
<feature type="chain" id="PRO_5047108166" evidence="2">
    <location>
        <begin position="30"/>
        <end position="477"/>
    </location>
</feature>
<dbReference type="Gene3D" id="2.70.70.10">
    <property type="entry name" value="Glucose Permease (Domain IIA)"/>
    <property type="match status" value="1"/>
</dbReference>
<accession>A0ABW2NJF1</accession>
<evidence type="ECO:0000256" key="1">
    <source>
        <dbReference type="ARBA" id="ARBA00022729"/>
    </source>
</evidence>
<dbReference type="Gene3D" id="2.20.230.10">
    <property type="entry name" value="Resuscitation-promoting factor rpfb"/>
    <property type="match status" value="1"/>
</dbReference>
<dbReference type="Pfam" id="PF01551">
    <property type="entry name" value="Peptidase_M23"/>
    <property type="match status" value="1"/>
</dbReference>
<dbReference type="InterPro" id="IPR011055">
    <property type="entry name" value="Dup_hybrid_motif"/>
</dbReference>
<dbReference type="Gene3D" id="3.10.350.10">
    <property type="entry name" value="LysM domain"/>
    <property type="match status" value="1"/>
</dbReference>
<dbReference type="CDD" id="cd00118">
    <property type="entry name" value="LysM"/>
    <property type="match status" value="1"/>
</dbReference>
<dbReference type="SUPFAM" id="SSF54106">
    <property type="entry name" value="LysM domain"/>
    <property type="match status" value="1"/>
</dbReference>
<dbReference type="InterPro" id="IPR036779">
    <property type="entry name" value="LysM_dom_sf"/>
</dbReference>
<gene>
    <name evidence="5" type="ORF">ACFQPF_03730</name>
</gene>
<dbReference type="SUPFAM" id="SSF51261">
    <property type="entry name" value="Duplicated hybrid motif"/>
    <property type="match status" value="1"/>
</dbReference>
<keyword evidence="1 2" id="KW-0732">Signal</keyword>
<dbReference type="InterPro" id="IPR011098">
    <property type="entry name" value="G5_dom"/>
</dbReference>
<dbReference type="InterPro" id="IPR018392">
    <property type="entry name" value="LysM"/>
</dbReference>
<evidence type="ECO:0000259" key="4">
    <source>
        <dbReference type="PROSITE" id="PS51782"/>
    </source>
</evidence>
<proteinExistence type="predicted"/>
<feature type="domain" description="LysM" evidence="4">
    <location>
        <begin position="215"/>
        <end position="260"/>
    </location>
</feature>
<dbReference type="SMART" id="SM00257">
    <property type="entry name" value="LysM"/>
    <property type="match status" value="1"/>
</dbReference>
<dbReference type="EMBL" id="JBHTCP010000006">
    <property type="protein sequence ID" value="MFC7370780.1"/>
    <property type="molecule type" value="Genomic_DNA"/>
</dbReference>
<dbReference type="Pfam" id="PF07501">
    <property type="entry name" value="G5"/>
    <property type="match status" value="1"/>
</dbReference>
<feature type="domain" description="G5" evidence="3">
    <location>
        <begin position="266"/>
        <end position="347"/>
    </location>
</feature>
<protein>
    <submittedName>
        <fullName evidence="5">Peptidoglycan DD-metalloendopeptidase family protein</fullName>
    </submittedName>
</protein>
<reference evidence="6" key="1">
    <citation type="journal article" date="2019" name="Int. J. Syst. Evol. Microbiol.">
        <title>The Global Catalogue of Microorganisms (GCM) 10K type strain sequencing project: providing services to taxonomists for standard genome sequencing and annotation.</title>
        <authorList>
            <consortium name="The Broad Institute Genomics Platform"/>
            <consortium name="The Broad Institute Genome Sequencing Center for Infectious Disease"/>
            <person name="Wu L."/>
            <person name="Ma J."/>
        </authorList>
    </citation>
    <scope>NUCLEOTIDE SEQUENCE [LARGE SCALE GENOMIC DNA]</scope>
    <source>
        <strain evidence="6">NBRC 106396</strain>
    </source>
</reference>
<name>A0ABW2NJF1_9BACL</name>
<dbReference type="PANTHER" id="PTHR21666">
    <property type="entry name" value="PEPTIDASE-RELATED"/>
    <property type="match status" value="1"/>
</dbReference>
<organism evidence="5 6">
    <name type="scientific">Fictibacillus iocasae</name>
    <dbReference type="NCBI Taxonomy" id="2715437"/>
    <lineage>
        <taxon>Bacteria</taxon>
        <taxon>Bacillati</taxon>
        <taxon>Bacillota</taxon>
        <taxon>Bacilli</taxon>
        <taxon>Bacillales</taxon>
        <taxon>Fictibacillaceae</taxon>
        <taxon>Fictibacillus</taxon>
    </lineage>
</organism>
<dbReference type="InterPro" id="IPR050570">
    <property type="entry name" value="Cell_wall_metabolism_enzyme"/>
</dbReference>
<dbReference type="RefSeq" id="WP_379746706.1">
    <property type="nucleotide sequence ID" value="NZ_JBHTCP010000006.1"/>
</dbReference>
<dbReference type="SMART" id="SM01208">
    <property type="entry name" value="G5"/>
    <property type="match status" value="1"/>
</dbReference>
<dbReference type="PROSITE" id="PS51109">
    <property type="entry name" value="G5"/>
    <property type="match status" value="1"/>
</dbReference>
<comment type="caution">
    <text evidence="5">The sequence shown here is derived from an EMBL/GenBank/DDBJ whole genome shotgun (WGS) entry which is preliminary data.</text>
</comment>
<dbReference type="Proteomes" id="UP001596549">
    <property type="component" value="Unassembled WGS sequence"/>
</dbReference>
<dbReference type="InterPro" id="IPR016047">
    <property type="entry name" value="M23ase_b-sheet_dom"/>
</dbReference>
<dbReference type="PANTHER" id="PTHR21666:SF270">
    <property type="entry name" value="MUREIN HYDROLASE ACTIVATOR ENVC"/>
    <property type="match status" value="1"/>
</dbReference>
<dbReference type="CDD" id="cd12797">
    <property type="entry name" value="M23_peptidase"/>
    <property type="match status" value="1"/>
</dbReference>
<keyword evidence="6" id="KW-1185">Reference proteome</keyword>